<dbReference type="Pfam" id="PF13280">
    <property type="entry name" value="WYL"/>
    <property type="match status" value="1"/>
</dbReference>
<dbReference type="EMBL" id="BJVJ01000032">
    <property type="protein sequence ID" value="GEL24326.1"/>
    <property type="molecule type" value="Genomic_DNA"/>
</dbReference>
<dbReference type="Pfam" id="PF08279">
    <property type="entry name" value="HTH_11"/>
    <property type="match status" value="1"/>
</dbReference>
<sequence>MRASRLIALLFVLQRRRSATAAQLAVELEVSERTIYRDVAALVEAGVPLWTEGGHGGGIRLVDGWRTRLDGLTAQEAAAMLTTAAPQLLTALGMGSALVTAQSKMLATLPADLGEHARRIAERVHLDAPGWFRTPAEPAHLATLARAVWDQRRVRIGYRRGSGSVDRVVEPLGLVLKAGVWYLVAGVAGSADVRTYRASRVVDAEVTGERFERPEGFDLPGWWVESAARFAGSMLRETVRIRLTPRGLRALPHVTDADAATAAVAAAGPPDEEGRREVTLEVESIEVAAGQLVALAGEVEALDPGVRALLAAHARALLDNNS</sequence>
<feature type="domain" description="HTH deoR-type" evidence="4">
    <location>
        <begin position="2"/>
        <end position="57"/>
    </location>
</feature>
<name>A0A511DHQ2_9PSEU</name>
<keyword evidence="1" id="KW-0805">Transcription regulation</keyword>
<gene>
    <name evidence="5" type="ORF">PSU4_32800</name>
</gene>
<evidence type="ECO:0000256" key="2">
    <source>
        <dbReference type="ARBA" id="ARBA00023163"/>
    </source>
</evidence>
<dbReference type="SUPFAM" id="SSF46785">
    <property type="entry name" value="Winged helix' DNA-binding domain"/>
    <property type="match status" value="1"/>
</dbReference>
<keyword evidence="6" id="KW-1185">Reference proteome</keyword>
<evidence type="ECO:0000313" key="5">
    <source>
        <dbReference type="EMBL" id="GEL24326.1"/>
    </source>
</evidence>
<dbReference type="Proteomes" id="UP000321685">
    <property type="component" value="Unassembled WGS sequence"/>
</dbReference>
<protein>
    <submittedName>
        <fullName evidence="5">Transcriptional regulator</fullName>
    </submittedName>
</protein>
<evidence type="ECO:0000256" key="3">
    <source>
        <dbReference type="SAM" id="SignalP"/>
    </source>
</evidence>
<feature type="chain" id="PRO_5021997310" evidence="3">
    <location>
        <begin position="22"/>
        <end position="322"/>
    </location>
</feature>
<keyword evidence="2" id="KW-0804">Transcription</keyword>
<dbReference type="InterPro" id="IPR001034">
    <property type="entry name" value="DeoR_HTH"/>
</dbReference>
<dbReference type="OrthoDB" id="3171994at2"/>
<dbReference type="RefSeq" id="WP_147109030.1">
    <property type="nucleotide sequence ID" value="NZ_BJVJ01000032.1"/>
</dbReference>
<dbReference type="InterPro" id="IPR051534">
    <property type="entry name" value="CBASS_pafABC_assoc_protein"/>
</dbReference>
<comment type="caution">
    <text evidence="5">The sequence shown here is derived from an EMBL/GenBank/DDBJ whole genome shotgun (WGS) entry which is preliminary data.</text>
</comment>
<dbReference type="InterPro" id="IPR013196">
    <property type="entry name" value="HTH_11"/>
</dbReference>
<dbReference type="AlphaFoldDB" id="A0A511DHQ2"/>
<evidence type="ECO:0000259" key="4">
    <source>
        <dbReference type="PROSITE" id="PS51000"/>
    </source>
</evidence>
<reference evidence="5 6" key="1">
    <citation type="submission" date="2019-07" db="EMBL/GenBank/DDBJ databases">
        <title>Whole genome shotgun sequence of Pseudonocardia sulfidoxydans NBRC 16205.</title>
        <authorList>
            <person name="Hosoyama A."/>
            <person name="Uohara A."/>
            <person name="Ohji S."/>
            <person name="Ichikawa N."/>
        </authorList>
    </citation>
    <scope>NUCLEOTIDE SEQUENCE [LARGE SCALE GENOMIC DNA]</scope>
    <source>
        <strain evidence="5 6">NBRC 16205</strain>
    </source>
</reference>
<dbReference type="Pfam" id="PF25583">
    <property type="entry name" value="WCX"/>
    <property type="match status" value="1"/>
</dbReference>
<dbReference type="InterPro" id="IPR036388">
    <property type="entry name" value="WH-like_DNA-bd_sf"/>
</dbReference>
<evidence type="ECO:0000313" key="6">
    <source>
        <dbReference type="Proteomes" id="UP000321685"/>
    </source>
</evidence>
<evidence type="ECO:0000256" key="1">
    <source>
        <dbReference type="ARBA" id="ARBA00023015"/>
    </source>
</evidence>
<dbReference type="PROSITE" id="PS52050">
    <property type="entry name" value="WYL"/>
    <property type="match status" value="1"/>
</dbReference>
<organism evidence="5 6">
    <name type="scientific">Pseudonocardia sulfidoxydans NBRC 16205</name>
    <dbReference type="NCBI Taxonomy" id="1223511"/>
    <lineage>
        <taxon>Bacteria</taxon>
        <taxon>Bacillati</taxon>
        <taxon>Actinomycetota</taxon>
        <taxon>Actinomycetes</taxon>
        <taxon>Pseudonocardiales</taxon>
        <taxon>Pseudonocardiaceae</taxon>
        <taxon>Pseudonocardia</taxon>
    </lineage>
</organism>
<dbReference type="PANTHER" id="PTHR34580:SF1">
    <property type="entry name" value="PROTEIN PAFC"/>
    <property type="match status" value="1"/>
</dbReference>
<dbReference type="PROSITE" id="PS51000">
    <property type="entry name" value="HTH_DEOR_2"/>
    <property type="match status" value="1"/>
</dbReference>
<dbReference type="InterPro" id="IPR036390">
    <property type="entry name" value="WH_DNA-bd_sf"/>
</dbReference>
<dbReference type="Gene3D" id="1.10.10.10">
    <property type="entry name" value="Winged helix-like DNA-binding domain superfamily/Winged helix DNA-binding domain"/>
    <property type="match status" value="1"/>
</dbReference>
<accession>A0A511DHQ2</accession>
<dbReference type="PIRSF" id="PIRSF016838">
    <property type="entry name" value="PafC"/>
    <property type="match status" value="1"/>
</dbReference>
<dbReference type="InterPro" id="IPR028349">
    <property type="entry name" value="PafC-like"/>
</dbReference>
<dbReference type="InterPro" id="IPR026881">
    <property type="entry name" value="WYL_dom"/>
</dbReference>
<keyword evidence="3" id="KW-0732">Signal</keyword>
<feature type="signal peptide" evidence="3">
    <location>
        <begin position="1"/>
        <end position="21"/>
    </location>
</feature>
<dbReference type="GO" id="GO:0003700">
    <property type="term" value="F:DNA-binding transcription factor activity"/>
    <property type="evidence" value="ECO:0007669"/>
    <property type="project" value="InterPro"/>
</dbReference>
<dbReference type="InterPro" id="IPR057727">
    <property type="entry name" value="WCX_dom"/>
</dbReference>
<proteinExistence type="predicted"/>
<dbReference type="PANTHER" id="PTHR34580">
    <property type="match status" value="1"/>
</dbReference>